<evidence type="ECO:0000313" key="4">
    <source>
        <dbReference type="EMBL" id="KAK7450584.1"/>
    </source>
</evidence>
<dbReference type="Proteomes" id="UP001498398">
    <property type="component" value="Unassembled WGS sequence"/>
</dbReference>
<dbReference type="PANTHER" id="PTHR44051:SF8">
    <property type="entry name" value="GLUTATHIONE S-TRANSFERASE GSTA"/>
    <property type="match status" value="1"/>
</dbReference>
<dbReference type="InterPro" id="IPR036249">
    <property type="entry name" value="Thioredoxin-like_sf"/>
</dbReference>
<protein>
    <recommendedName>
        <fullName evidence="3">GST N-terminal domain-containing protein</fullName>
    </recommendedName>
</protein>
<dbReference type="Pfam" id="PF22041">
    <property type="entry name" value="GST_C_7"/>
    <property type="match status" value="1"/>
</dbReference>
<feature type="region of interest" description="Disordered" evidence="2">
    <location>
        <begin position="1"/>
        <end position="23"/>
    </location>
</feature>
<comment type="caution">
    <text evidence="4">The sequence shown here is derived from an EMBL/GenBank/DDBJ whole genome shotgun (WGS) entry which is preliminary data.</text>
</comment>
<name>A0ABR1J7C8_9AGAR</name>
<gene>
    <name evidence="4" type="ORF">VKT23_012893</name>
</gene>
<accession>A0ABR1J7C8</accession>
<feature type="domain" description="GST N-terminal" evidence="3">
    <location>
        <begin position="37"/>
        <end position="129"/>
    </location>
</feature>
<dbReference type="InterPro" id="IPR036282">
    <property type="entry name" value="Glutathione-S-Trfase_C_sf"/>
</dbReference>
<proteinExistence type="inferred from homology"/>
<evidence type="ECO:0000259" key="3">
    <source>
        <dbReference type="PROSITE" id="PS50404"/>
    </source>
</evidence>
<dbReference type="InterPro" id="IPR054416">
    <property type="entry name" value="GST_UstS-like_C"/>
</dbReference>
<dbReference type="Gene3D" id="3.40.30.10">
    <property type="entry name" value="Glutaredoxin"/>
    <property type="match status" value="1"/>
</dbReference>
<dbReference type="PANTHER" id="PTHR44051">
    <property type="entry name" value="GLUTATHIONE S-TRANSFERASE-RELATED"/>
    <property type="match status" value="1"/>
</dbReference>
<dbReference type="InterPro" id="IPR004045">
    <property type="entry name" value="Glutathione_S-Trfase_N"/>
</dbReference>
<evidence type="ECO:0000313" key="5">
    <source>
        <dbReference type="Proteomes" id="UP001498398"/>
    </source>
</evidence>
<comment type="similarity">
    <text evidence="1">Belongs to the GST superfamily.</text>
</comment>
<reference evidence="4 5" key="1">
    <citation type="submission" date="2024-01" db="EMBL/GenBank/DDBJ databases">
        <title>A draft genome for the cacao thread blight pathogen Marasmiellus scandens.</title>
        <authorList>
            <person name="Baruah I.K."/>
            <person name="Leung J."/>
            <person name="Bukari Y."/>
            <person name="Amoako-Attah I."/>
            <person name="Meinhardt L.W."/>
            <person name="Bailey B.A."/>
            <person name="Cohen S.P."/>
        </authorList>
    </citation>
    <scope>NUCLEOTIDE SEQUENCE [LARGE SCALE GENOMIC DNA]</scope>
    <source>
        <strain evidence="4 5">GH-19</strain>
    </source>
</reference>
<dbReference type="PROSITE" id="PS50404">
    <property type="entry name" value="GST_NTER"/>
    <property type="match status" value="1"/>
</dbReference>
<evidence type="ECO:0000256" key="2">
    <source>
        <dbReference type="SAM" id="MobiDB-lite"/>
    </source>
</evidence>
<dbReference type="Gene3D" id="1.20.1050.10">
    <property type="match status" value="1"/>
</dbReference>
<organism evidence="4 5">
    <name type="scientific">Marasmiellus scandens</name>
    <dbReference type="NCBI Taxonomy" id="2682957"/>
    <lineage>
        <taxon>Eukaryota</taxon>
        <taxon>Fungi</taxon>
        <taxon>Dikarya</taxon>
        <taxon>Basidiomycota</taxon>
        <taxon>Agaricomycotina</taxon>
        <taxon>Agaricomycetes</taxon>
        <taxon>Agaricomycetidae</taxon>
        <taxon>Agaricales</taxon>
        <taxon>Marasmiineae</taxon>
        <taxon>Omphalotaceae</taxon>
        <taxon>Marasmiellus</taxon>
    </lineage>
</organism>
<keyword evidence="5" id="KW-1185">Reference proteome</keyword>
<dbReference type="Pfam" id="PF13409">
    <property type="entry name" value="GST_N_2"/>
    <property type="match status" value="1"/>
</dbReference>
<sequence length="273" mass="31308">MHEHLRHRSSARTDIKSTSGLPLTPVPMSDENTIIFYDIPSKIGAWSPNTWKTRYSLNFKGIPYKTVWIEYPDIEKTLKELGIAASATKADGKTPHYTLPAIYDPSTKTGLTESLAIAEYLDKKYPDKPLLIPRGTTALHKAWITSLVPVLGTLRQFTLPRTAEILNPSSEEYFRRTRREMLQMSLEEFLPKGEKKIEEWSKVEAGLGRLDAWYKKEDTLVMGDEACFADFALGGFLVWVRIIFGKDSQEWKDLSSWQDGRWGRMIQALEKYE</sequence>
<evidence type="ECO:0000256" key="1">
    <source>
        <dbReference type="ARBA" id="ARBA00007409"/>
    </source>
</evidence>
<dbReference type="EMBL" id="JBANRG010000033">
    <property type="protein sequence ID" value="KAK7450584.1"/>
    <property type="molecule type" value="Genomic_DNA"/>
</dbReference>
<feature type="compositionally biased region" description="Basic residues" evidence="2">
    <location>
        <begin position="1"/>
        <end position="10"/>
    </location>
</feature>
<dbReference type="SUPFAM" id="SSF52833">
    <property type="entry name" value="Thioredoxin-like"/>
    <property type="match status" value="1"/>
</dbReference>
<dbReference type="SUPFAM" id="SSF47616">
    <property type="entry name" value="GST C-terminal domain-like"/>
    <property type="match status" value="1"/>
</dbReference>